<keyword evidence="1" id="KW-0812">Transmembrane</keyword>
<feature type="transmembrane region" description="Helical" evidence="1">
    <location>
        <begin position="43"/>
        <end position="64"/>
    </location>
</feature>
<keyword evidence="1" id="KW-0472">Membrane</keyword>
<evidence type="ECO:0000256" key="1">
    <source>
        <dbReference type="SAM" id="Phobius"/>
    </source>
</evidence>
<proteinExistence type="predicted"/>
<dbReference type="AlphaFoldDB" id="A0ABD6CPR8"/>
<keyword evidence="1" id="KW-1133">Transmembrane helix</keyword>
<dbReference type="EMBL" id="JBHUDK010000007">
    <property type="protein sequence ID" value="MFD1599092.1"/>
    <property type="molecule type" value="Genomic_DNA"/>
</dbReference>
<evidence type="ECO:0000313" key="2">
    <source>
        <dbReference type="EMBL" id="MFD1599092.1"/>
    </source>
</evidence>
<comment type="caution">
    <text evidence="2">The sequence shown here is derived from an EMBL/GenBank/DDBJ whole genome shotgun (WGS) entry which is preliminary data.</text>
</comment>
<reference evidence="2 3" key="1">
    <citation type="journal article" date="2019" name="Int. J. Syst. Evol. Microbiol.">
        <title>The Global Catalogue of Microorganisms (GCM) 10K type strain sequencing project: providing services to taxonomists for standard genome sequencing and annotation.</title>
        <authorList>
            <consortium name="The Broad Institute Genomics Platform"/>
            <consortium name="The Broad Institute Genome Sequencing Center for Infectious Disease"/>
            <person name="Wu L."/>
            <person name="Ma J."/>
        </authorList>
    </citation>
    <scope>NUCLEOTIDE SEQUENCE [LARGE SCALE GENOMIC DNA]</scope>
    <source>
        <strain evidence="2 3">CGMCC 1.12121</strain>
    </source>
</reference>
<dbReference type="Proteomes" id="UP001597085">
    <property type="component" value="Unassembled WGS sequence"/>
</dbReference>
<gene>
    <name evidence="2" type="ORF">ACFSBX_09000</name>
</gene>
<name>A0ABD6CPR8_9EURY</name>
<dbReference type="RefSeq" id="WP_256422047.1">
    <property type="nucleotide sequence ID" value="NZ_JANHDI010000010.1"/>
</dbReference>
<accession>A0ABD6CPR8</accession>
<keyword evidence="3" id="KW-1185">Reference proteome</keyword>
<sequence length="78" mass="8427">MTDSDLRRSVRRSAAVLLVPLSLLLIQIEVVTRNLPGVVESSLPGISRGIGLVLLIVALLYLLVSGARQLYRAADTPF</sequence>
<evidence type="ECO:0000313" key="3">
    <source>
        <dbReference type="Proteomes" id="UP001597085"/>
    </source>
</evidence>
<organism evidence="2 3">
    <name type="scientific">Halobellus rarus</name>
    <dbReference type="NCBI Taxonomy" id="1126237"/>
    <lineage>
        <taxon>Archaea</taxon>
        <taxon>Methanobacteriati</taxon>
        <taxon>Methanobacteriota</taxon>
        <taxon>Stenosarchaea group</taxon>
        <taxon>Halobacteria</taxon>
        <taxon>Halobacteriales</taxon>
        <taxon>Haloferacaceae</taxon>
        <taxon>Halobellus</taxon>
    </lineage>
</organism>
<protein>
    <submittedName>
        <fullName evidence="2">Uncharacterized protein</fullName>
    </submittedName>
</protein>